<keyword evidence="1" id="KW-0812">Transmembrane</keyword>
<dbReference type="EMBL" id="JAMSHJ010000005">
    <property type="protein sequence ID" value="KAI5403974.1"/>
    <property type="molecule type" value="Genomic_DNA"/>
</dbReference>
<evidence type="ECO:0000313" key="2">
    <source>
        <dbReference type="EMBL" id="KAI5403974.1"/>
    </source>
</evidence>
<organism evidence="2 3">
    <name type="scientific">Pisum sativum</name>
    <name type="common">Garden pea</name>
    <name type="synonym">Lathyrus oleraceus</name>
    <dbReference type="NCBI Taxonomy" id="3888"/>
    <lineage>
        <taxon>Eukaryota</taxon>
        <taxon>Viridiplantae</taxon>
        <taxon>Streptophyta</taxon>
        <taxon>Embryophyta</taxon>
        <taxon>Tracheophyta</taxon>
        <taxon>Spermatophyta</taxon>
        <taxon>Magnoliopsida</taxon>
        <taxon>eudicotyledons</taxon>
        <taxon>Gunneridae</taxon>
        <taxon>Pentapetalae</taxon>
        <taxon>rosids</taxon>
        <taxon>fabids</taxon>
        <taxon>Fabales</taxon>
        <taxon>Fabaceae</taxon>
        <taxon>Papilionoideae</taxon>
        <taxon>50 kb inversion clade</taxon>
        <taxon>NPAAA clade</taxon>
        <taxon>Hologalegina</taxon>
        <taxon>IRL clade</taxon>
        <taxon>Fabeae</taxon>
        <taxon>Lathyrus</taxon>
    </lineage>
</organism>
<accession>A0A9D5ADA7</accession>
<feature type="transmembrane region" description="Helical" evidence="1">
    <location>
        <begin position="53"/>
        <end position="73"/>
    </location>
</feature>
<sequence>MELEACKRGGRFSIYERLATIGLVVLAVASPLYMERKPESDNDLEDDEQPINVSVWLPLLLFLLIMCIALSAYLDQSFAVFDRYWIHRVCGSSGSIFLTITVLILILKWKSSL</sequence>
<name>A0A9D5ADA7_PEA</name>
<evidence type="ECO:0000313" key="3">
    <source>
        <dbReference type="Proteomes" id="UP001058974"/>
    </source>
</evidence>
<reference evidence="2 3" key="1">
    <citation type="journal article" date="2022" name="Nat. Genet.">
        <title>Improved pea reference genome and pan-genome highlight genomic features and evolutionary characteristics.</title>
        <authorList>
            <person name="Yang T."/>
            <person name="Liu R."/>
            <person name="Luo Y."/>
            <person name="Hu S."/>
            <person name="Wang D."/>
            <person name="Wang C."/>
            <person name="Pandey M.K."/>
            <person name="Ge S."/>
            <person name="Xu Q."/>
            <person name="Li N."/>
            <person name="Li G."/>
            <person name="Huang Y."/>
            <person name="Saxena R.K."/>
            <person name="Ji Y."/>
            <person name="Li M."/>
            <person name="Yan X."/>
            <person name="He Y."/>
            <person name="Liu Y."/>
            <person name="Wang X."/>
            <person name="Xiang C."/>
            <person name="Varshney R.K."/>
            <person name="Ding H."/>
            <person name="Gao S."/>
            <person name="Zong X."/>
        </authorList>
    </citation>
    <scope>NUCLEOTIDE SEQUENCE [LARGE SCALE GENOMIC DNA]</scope>
    <source>
        <strain evidence="2 3">cv. Zhongwan 6</strain>
    </source>
</reference>
<keyword evidence="3" id="KW-1185">Reference proteome</keyword>
<evidence type="ECO:0000256" key="1">
    <source>
        <dbReference type="SAM" id="Phobius"/>
    </source>
</evidence>
<evidence type="ECO:0008006" key="4">
    <source>
        <dbReference type="Google" id="ProtNLM"/>
    </source>
</evidence>
<feature type="transmembrane region" description="Helical" evidence="1">
    <location>
        <begin position="12"/>
        <end position="33"/>
    </location>
</feature>
<dbReference type="Proteomes" id="UP001058974">
    <property type="component" value="Chromosome 5"/>
</dbReference>
<proteinExistence type="predicted"/>
<dbReference type="PANTHER" id="PTHR35758:SF3">
    <property type="entry name" value="PROTEIN, PUTATIVE-RELATED"/>
    <property type="match status" value="1"/>
</dbReference>
<gene>
    <name evidence="2" type="ORF">KIW84_051203</name>
</gene>
<dbReference type="Gramene" id="Psat05G0120300-T1">
    <property type="protein sequence ID" value="KAI5403974.1"/>
    <property type="gene ID" value="KIW84_051203"/>
</dbReference>
<dbReference type="PANTHER" id="PTHR35758">
    <property type="entry name" value="TRANSMEMBRANE PROTEIN"/>
    <property type="match status" value="1"/>
</dbReference>
<dbReference type="Gramene" id="PSAT_LOCUS23865_t1">
    <property type="protein sequence ID" value="CAL5204905.1"/>
    <property type="gene ID" value="PSAT_LOCUS23865"/>
</dbReference>
<dbReference type="AlphaFoldDB" id="A0A9D5ADA7"/>
<feature type="transmembrane region" description="Helical" evidence="1">
    <location>
        <begin position="85"/>
        <end position="107"/>
    </location>
</feature>
<keyword evidence="1" id="KW-1133">Transmembrane helix</keyword>
<protein>
    <recommendedName>
        <fullName evidence="4">Transmembrane protein</fullName>
    </recommendedName>
</protein>
<keyword evidence="1" id="KW-0472">Membrane</keyword>
<comment type="caution">
    <text evidence="2">The sequence shown here is derived from an EMBL/GenBank/DDBJ whole genome shotgun (WGS) entry which is preliminary data.</text>
</comment>